<reference evidence="1 2" key="1">
    <citation type="submission" date="2022-12" db="EMBL/GenBank/DDBJ databases">
        <title>Draft genome sequence of Paenibacillus sp. dW9.</title>
        <authorList>
            <person name="Choi E.-W."/>
            <person name="Kim D.-U."/>
        </authorList>
    </citation>
    <scope>NUCLEOTIDE SEQUENCE [LARGE SCALE GENOMIC DNA]</scope>
    <source>
        <strain evidence="2">dW9</strain>
    </source>
</reference>
<keyword evidence="2" id="KW-1185">Reference proteome</keyword>
<evidence type="ECO:0000313" key="1">
    <source>
        <dbReference type="EMBL" id="MCZ8517711.1"/>
    </source>
</evidence>
<accession>A0ABT4QLG0</accession>
<gene>
    <name evidence="1" type="ORF">O9H85_36475</name>
</gene>
<dbReference type="Gene3D" id="3.40.50.1000">
    <property type="entry name" value="HAD superfamily/HAD-like"/>
    <property type="match status" value="1"/>
</dbReference>
<dbReference type="Pfam" id="PF08282">
    <property type="entry name" value="Hydrolase_3"/>
    <property type="match status" value="1"/>
</dbReference>
<organism evidence="1 2">
    <name type="scientific">Paenibacillus gyeongsangnamensis</name>
    <dbReference type="NCBI Taxonomy" id="3388067"/>
    <lineage>
        <taxon>Bacteria</taxon>
        <taxon>Bacillati</taxon>
        <taxon>Bacillota</taxon>
        <taxon>Bacilli</taxon>
        <taxon>Bacillales</taxon>
        <taxon>Paenibacillaceae</taxon>
        <taxon>Paenibacillus</taxon>
    </lineage>
</organism>
<dbReference type="EMBL" id="JAQAGZ010000049">
    <property type="protein sequence ID" value="MCZ8517711.1"/>
    <property type="molecule type" value="Genomic_DNA"/>
</dbReference>
<protein>
    <submittedName>
        <fullName evidence="1">HAD hydrolase family protein</fullName>
    </submittedName>
</protein>
<comment type="caution">
    <text evidence="1">The sequence shown here is derived from an EMBL/GenBank/DDBJ whole genome shotgun (WGS) entry which is preliminary data.</text>
</comment>
<dbReference type="Proteomes" id="UP001527882">
    <property type="component" value="Unassembled WGS sequence"/>
</dbReference>
<dbReference type="InterPro" id="IPR023214">
    <property type="entry name" value="HAD_sf"/>
</dbReference>
<sequence length="63" mass="7260">MVMDNYTKEWVESIRYKLNALDLDGTLLNSQTLLSAKHIEAVRKTQNAGVKLLLQRVDIICKR</sequence>
<name>A0ABT4QLG0_9BACL</name>
<proteinExistence type="predicted"/>
<evidence type="ECO:0000313" key="2">
    <source>
        <dbReference type="Proteomes" id="UP001527882"/>
    </source>
</evidence>
<dbReference type="GO" id="GO:0016787">
    <property type="term" value="F:hydrolase activity"/>
    <property type="evidence" value="ECO:0007669"/>
    <property type="project" value="UniProtKB-KW"/>
</dbReference>
<dbReference type="SUPFAM" id="SSF56784">
    <property type="entry name" value="HAD-like"/>
    <property type="match status" value="1"/>
</dbReference>
<keyword evidence="1" id="KW-0378">Hydrolase</keyword>
<dbReference type="InterPro" id="IPR036412">
    <property type="entry name" value="HAD-like_sf"/>
</dbReference>